<organism evidence="7">
    <name type="scientific">uncultured Thermomicrobiales bacterium</name>
    <dbReference type="NCBI Taxonomy" id="1645740"/>
    <lineage>
        <taxon>Bacteria</taxon>
        <taxon>Pseudomonadati</taxon>
        <taxon>Thermomicrobiota</taxon>
        <taxon>Thermomicrobia</taxon>
        <taxon>Thermomicrobiales</taxon>
        <taxon>environmental samples</taxon>
    </lineage>
</organism>
<dbReference type="InterPro" id="IPR023296">
    <property type="entry name" value="Glyco_hydro_beta-prop_sf"/>
</dbReference>
<dbReference type="Pfam" id="PF04616">
    <property type="entry name" value="Glyco_hydro_43"/>
    <property type="match status" value="1"/>
</dbReference>
<feature type="region of interest" description="Disordered" evidence="6">
    <location>
        <begin position="1"/>
        <end position="24"/>
    </location>
</feature>
<comment type="similarity">
    <text evidence="2 5">Belongs to the glycosyl hydrolase 43 family.</text>
</comment>
<evidence type="ECO:0000256" key="5">
    <source>
        <dbReference type="RuleBase" id="RU361187"/>
    </source>
</evidence>
<sequence>MGTTTARSAQLRPLLPEDRDQGDPFLFAAPGDGSARYRYYVYTTGEESLDGAAFPVYGSDDLRTWAPLGSALQAGARTAHWAPCVRHVPELNRPYVMLYSRAVGLGPEGHVGHAIRRADSERPEGPFVDSGEILTPDLDFAIDPDVYRLADGRLRLAFAMDFVEDEPYGTGIVETGITDDLTAIEGERRLLARPATDWQVYDAARVMPWKTIPGVDWTTHTVRWSTVEAPVGGLVSPGGRRVYLYSGGCFYGFYAVGAVVDDGVSPQDVSDGQANFVIGPDPDRGVYAPGHCSWLRDVDGSDYLMLHARFGSPEAKRQMCLASLRWSGADLPVAVPIG</sequence>
<reference evidence="7" key="1">
    <citation type="submission" date="2020-02" db="EMBL/GenBank/DDBJ databases">
        <authorList>
            <person name="Meier V. D."/>
        </authorList>
    </citation>
    <scope>NUCLEOTIDE SEQUENCE</scope>
    <source>
        <strain evidence="7">AVDCRST_MAG49</strain>
    </source>
</reference>
<dbReference type="Gene3D" id="2.115.10.20">
    <property type="entry name" value="Glycosyl hydrolase domain, family 43"/>
    <property type="match status" value="1"/>
</dbReference>
<accession>A0A6J4UHN2</accession>
<dbReference type="SUPFAM" id="SSF75005">
    <property type="entry name" value="Arabinanase/levansucrase/invertase"/>
    <property type="match status" value="1"/>
</dbReference>
<dbReference type="PANTHER" id="PTHR43301">
    <property type="entry name" value="ARABINAN ENDO-1,5-ALPHA-L-ARABINOSIDASE"/>
    <property type="match status" value="1"/>
</dbReference>
<evidence type="ECO:0000256" key="1">
    <source>
        <dbReference type="ARBA" id="ARBA00004834"/>
    </source>
</evidence>
<evidence type="ECO:0000256" key="2">
    <source>
        <dbReference type="ARBA" id="ARBA00009865"/>
    </source>
</evidence>
<gene>
    <name evidence="7" type="ORF">AVDCRST_MAG49-1613</name>
</gene>
<dbReference type="InterPro" id="IPR006710">
    <property type="entry name" value="Glyco_hydro_43"/>
</dbReference>
<name>A0A6J4UHN2_9BACT</name>
<dbReference type="GO" id="GO:0005975">
    <property type="term" value="P:carbohydrate metabolic process"/>
    <property type="evidence" value="ECO:0007669"/>
    <property type="project" value="InterPro"/>
</dbReference>
<dbReference type="AlphaFoldDB" id="A0A6J4UHN2"/>
<evidence type="ECO:0000256" key="3">
    <source>
        <dbReference type="ARBA" id="ARBA00022801"/>
    </source>
</evidence>
<dbReference type="GO" id="GO:0004553">
    <property type="term" value="F:hydrolase activity, hydrolyzing O-glycosyl compounds"/>
    <property type="evidence" value="ECO:0007669"/>
    <property type="project" value="InterPro"/>
</dbReference>
<protein>
    <submittedName>
        <fullName evidence="7">GH43 / GH43_30 / GH43_32 / GH43_3 / GH43_33</fullName>
    </submittedName>
</protein>
<proteinExistence type="inferred from homology"/>
<evidence type="ECO:0000256" key="4">
    <source>
        <dbReference type="ARBA" id="ARBA00023295"/>
    </source>
</evidence>
<evidence type="ECO:0000313" key="7">
    <source>
        <dbReference type="EMBL" id="CAA9549085.1"/>
    </source>
</evidence>
<keyword evidence="3 5" id="KW-0378">Hydrolase</keyword>
<dbReference type="EMBL" id="CADCWG010000100">
    <property type="protein sequence ID" value="CAA9549085.1"/>
    <property type="molecule type" value="Genomic_DNA"/>
</dbReference>
<dbReference type="PANTHER" id="PTHR43301:SF3">
    <property type="entry name" value="ARABINAN ENDO-1,5-ALPHA-L-ARABINOSIDASE A-RELATED"/>
    <property type="match status" value="1"/>
</dbReference>
<evidence type="ECO:0000256" key="6">
    <source>
        <dbReference type="SAM" id="MobiDB-lite"/>
    </source>
</evidence>
<dbReference type="InterPro" id="IPR050727">
    <property type="entry name" value="GH43_arabinanases"/>
</dbReference>
<keyword evidence="4 5" id="KW-0326">Glycosidase</keyword>
<comment type="pathway">
    <text evidence="1">Glycan metabolism; L-arabinan degradation.</text>
</comment>